<dbReference type="GO" id="GO:0034028">
    <property type="term" value="F:5-(carboxyamino)imidazole ribonucleotide synthase activity"/>
    <property type="evidence" value="ECO:0007669"/>
    <property type="project" value="UniProtKB-UniRule"/>
</dbReference>
<dbReference type="InterPro" id="IPR040686">
    <property type="entry name" value="PurK_C"/>
</dbReference>
<evidence type="ECO:0000256" key="2">
    <source>
        <dbReference type="ARBA" id="ARBA00022741"/>
    </source>
</evidence>
<dbReference type="FunFam" id="3.30.1490.20:FF:000015">
    <property type="entry name" value="N5-carboxyaminoimidazole ribonucleotide synthase"/>
    <property type="match status" value="1"/>
</dbReference>
<dbReference type="PANTHER" id="PTHR11609">
    <property type="entry name" value="PURINE BIOSYNTHESIS PROTEIN 6/7, PUR6/7"/>
    <property type="match status" value="1"/>
</dbReference>
<evidence type="ECO:0000313" key="9">
    <source>
        <dbReference type="Proteomes" id="UP000324233"/>
    </source>
</evidence>
<feature type="binding site" evidence="5">
    <location>
        <position position="194"/>
    </location>
    <ligand>
        <name>ATP</name>
        <dbReference type="ChEBI" id="CHEBI:30616"/>
    </ligand>
</feature>
<dbReference type="InterPro" id="IPR011054">
    <property type="entry name" value="Rudment_hybrid_motif"/>
</dbReference>
<comment type="subunit">
    <text evidence="5 6">Homodimer.</text>
</comment>
<dbReference type="Gene3D" id="3.30.470.20">
    <property type="entry name" value="ATP-grasp fold, B domain"/>
    <property type="match status" value="1"/>
</dbReference>
<comment type="pathway">
    <text evidence="5 6">Purine metabolism; IMP biosynthesis via de novo pathway; 5-amino-1-(5-phospho-D-ribosyl)imidazole-4-carboxylate from 5-amino-1-(5-phospho-D-ribosyl)imidazole (N5-CAIR route): step 1/2.</text>
</comment>
<dbReference type="NCBIfam" id="NF004677">
    <property type="entry name" value="PRK06019.1-3"/>
    <property type="match status" value="1"/>
</dbReference>
<dbReference type="PROSITE" id="PS50975">
    <property type="entry name" value="ATP_GRASP"/>
    <property type="match status" value="1"/>
</dbReference>
<dbReference type="RefSeq" id="WP_148592967.1">
    <property type="nucleotide sequence ID" value="NZ_CP042997.1"/>
</dbReference>
<dbReference type="Pfam" id="PF17769">
    <property type="entry name" value="PurK_C"/>
    <property type="match status" value="1"/>
</dbReference>
<dbReference type="InterPro" id="IPR003135">
    <property type="entry name" value="ATP-grasp_carboxylate-amine"/>
</dbReference>
<dbReference type="GO" id="GO:0006189">
    <property type="term" value="P:'de novo' IMP biosynthetic process"/>
    <property type="evidence" value="ECO:0007669"/>
    <property type="project" value="UniProtKB-UniRule"/>
</dbReference>
<dbReference type="OrthoDB" id="9804625at2"/>
<proteinExistence type="inferred from homology"/>
<keyword evidence="4 5" id="KW-0067">ATP-binding</keyword>
<accession>A0A5B9VY13</accession>
<dbReference type="NCBIfam" id="TIGR01161">
    <property type="entry name" value="purK"/>
    <property type="match status" value="1"/>
</dbReference>
<dbReference type="PANTHER" id="PTHR11609:SF5">
    <property type="entry name" value="PHOSPHORIBOSYLAMINOIMIDAZOLE CARBOXYLASE"/>
    <property type="match status" value="1"/>
</dbReference>
<evidence type="ECO:0000259" key="7">
    <source>
        <dbReference type="PROSITE" id="PS50975"/>
    </source>
</evidence>
<dbReference type="GO" id="GO:0005829">
    <property type="term" value="C:cytosol"/>
    <property type="evidence" value="ECO:0007669"/>
    <property type="project" value="TreeGrafter"/>
</dbReference>
<dbReference type="InterPro" id="IPR013815">
    <property type="entry name" value="ATP_grasp_subdomain_1"/>
</dbReference>
<evidence type="ECO:0000256" key="5">
    <source>
        <dbReference type="HAMAP-Rule" id="MF_01928"/>
    </source>
</evidence>
<evidence type="ECO:0000256" key="1">
    <source>
        <dbReference type="ARBA" id="ARBA00022598"/>
    </source>
</evidence>
<dbReference type="GO" id="GO:0046872">
    <property type="term" value="F:metal ion binding"/>
    <property type="evidence" value="ECO:0007669"/>
    <property type="project" value="InterPro"/>
</dbReference>
<dbReference type="SUPFAM" id="SSF52440">
    <property type="entry name" value="PreATP-grasp domain"/>
    <property type="match status" value="1"/>
</dbReference>
<dbReference type="InterPro" id="IPR005875">
    <property type="entry name" value="PurK"/>
</dbReference>
<dbReference type="NCBIfam" id="NF004679">
    <property type="entry name" value="PRK06019.1-5"/>
    <property type="match status" value="1"/>
</dbReference>
<dbReference type="InterPro" id="IPR011761">
    <property type="entry name" value="ATP-grasp"/>
</dbReference>
<dbReference type="EC" id="6.3.4.18" evidence="5 6"/>
<feature type="binding site" evidence="5">
    <location>
        <position position="217"/>
    </location>
    <ligand>
        <name>ATP</name>
        <dbReference type="ChEBI" id="CHEBI:30616"/>
    </ligand>
</feature>
<dbReference type="AlphaFoldDB" id="A0A5B9VY13"/>
<evidence type="ECO:0000256" key="4">
    <source>
        <dbReference type="ARBA" id="ARBA00022840"/>
    </source>
</evidence>
<keyword evidence="3 5" id="KW-0658">Purine biosynthesis</keyword>
<dbReference type="Gene3D" id="3.30.1490.20">
    <property type="entry name" value="ATP-grasp fold, A domain"/>
    <property type="match status" value="1"/>
</dbReference>
<dbReference type="SUPFAM" id="SSF56059">
    <property type="entry name" value="Glutathione synthetase ATP-binding domain-like"/>
    <property type="match status" value="1"/>
</dbReference>
<dbReference type="KEGG" id="agv:OJF2_17330"/>
<dbReference type="EMBL" id="CP042997">
    <property type="protein sequence ID" value="QEH33233.1"/>
    <property type="molecule type" value="Genomic_DNA"/>
</dbReference>
<keyword evidence="1 5" id="KW-0436">Ligase</keyword>
<evidence type="ECO:0000313" key="8">
    <source>
        <dbReference type="EMBL" id="QEH33233.1"/>
    </source>
</evidence>
<keyword evidence="2 5" id="KW-0547">Nucleotide-binding</keyword>
<feature type="domain" description="ATP-grasp" evidence="7">
    <location>
        <begin position="115"/>
        <end position="301"/>
    </location>
</feature>
<evidence type="ECO:0000256" key="3">
    <source>
        <dbReference type="ARBA" id="ARBA00022755"/>
    </source>
</evidence>
<comment type="function">
    <text evidence="5">Catalyzes the ATP-dependent conversion of 5-aminoimidazole ribonucleotide (AIR) and HCO(3)(-) to N5-carboxyaminoimidazole ribonucleotide (N5-CAIR).</text>
</comment>
<protein>
    <recommendedName>
        <fullName evidence="5 6">N5-carboxyaminoimidazole ribonucleotide synthase</fullName>
        <shortName evidence="5 6">N5-CAIR synthase</shortName>
        <ecNumber evidence="5 6">6.3.4.18</ecNumber>
    </recommendedName>
    <alternativeName>
        <fullName evidence="5 6">5-(carboxyamino)imidazole ribonucleotide synthetase</fullName>
    </alternativeName>
</protein>
<comment type="catalytic activity">
    <reaction evidence="5 6">
        <text>5-amino-1-(5-phospho-beta-D-ribosyl)imidazole + hydrogencarbonate + ATP = 5-carboxyamino-1-(5-phospho-D-ribosyl)imidazole + ADP + phosphate + 2 H(+)</text>
        <dbReference type="Rhea" id="RHEA:19317"/>
        <dbReference type="ChEBI" id="CHEBI:15378"/>
        <dbReference type="ChEBI" id="CHEBI:17544"/>
        <dbReference type="ChEBI" id="CHEBI:30616"/>
        <dbReference type="ChEBI" id="CHEBI:43474"/>
        <dbReference type="ChEBI" id="CHEBI:58730"/>
        <dbReference type="ChEBI" id="CHEBI:137981"/>
        <dbReference type="ChEBI" id="CHEBI:456216"/>
        <dbReference type="EC" id="6.3.4.18"/>
    </reaction>
</comment>
<feature type="binding site" evidence="5">
    <location>
        <begin position="186"/>
        <end position="189"/>
    </location>
    <ligand>
        <name>ATP</name>
        <dbReference type="ChEBI" id="CHEBI:30616"/>
    </ligand>
</feature>
<feature type="binding site" evidence="5">
    <location>
        <position position="111"/>
    </location>
    <ligand>
        <name>ATP</name>
        <dbReference type="ChEBI" id="CHEBI:30616"/>
    </ligand>
</feature>
<dbReference type="InterPro" id="IPR054350">
    <property type="entry name" value="PurT/PurK_preATP-grasp"/>
</dbReference>
<dbReference type="Pfam" id="PF22660">
    <property type="entry name" value="RS_preATP-grasp-like"/>
    <property type="match status" value="1"/>
</dbReference>
<dbReference type="Proteomes" id="UP000324233">
    <property type="component" value="Chromosome"/>
</dbReference>
<comment type="function">
    <text evidence="6">Catalyzes the ATP-dependent conversion of 5-aminoimidazole ribonucleotide (AIR) and HCO(3)- to N5-carboxyaminoimidazole ribonucleotide (N5-CAIR).</text>
</comment>
<evidence type="ECO:0000256" key="6">
    <source>
        <dbReference type="RuleBase" id="RU361200"/>
    </source>
</evidence>
<sequence>MTDSREKVLLPPADLAVIGSGQLGRMFVQAAQRMGYRAGVLSTTEDAPAAQVANWTVIGPPDRLAALRAVCEKAEGVTVEFENVSAPALRWLARRRIVRPGWRTVWTCQNRLREKTFLTRHGIPHAPWRPVRTVDELEAAGRGLGLPLILKTASSGYDGKGQVLVHEAGDLPTAWVSLGRVPCVAEGWVEFAAEVSVVVARGRGGEAVAYPVGLNQHERHILDTTVMPAPVGPIVTQEARSMALAVAQSLGTEGVLCVEFFLKQDGRLLVNEIAPRPHNSGHLTIEASVTSQFEQQVRALCGLPLGREDLATPAAMANLLGDIWIEAGGEPRWDAALRRDPGVKVHLYGKRRPATGRKMGHLTVIDPDPQNALARVRSARRALVHG</sequence>
<dbReference type="Pfam" id="PF02222">
    <property type="entry name" value="ATP-grasp"/>
    <property type="match status" value="1"/>
</dbReference>
<dbReference type="HAMAP" id="MF_01928">
    <property type="entry name" value="PurK"/>
    <property type="match status" value="1"/>
</dbReference>
<dbReference type="GO" id="GO:0004638">
    <property type="term" value="F:phosphoribosylaminoimidazole carboxylase activity"/>
    <property type="evidence" value="ECO:0007669"/>
    <property type="project" value="InterPro"/>
</dbReference>
<feature type="binding site" evidence="5">
    <location>
        <begin position="156"/>
        <end position="162"/>
    </location>
    <ligand>
        <name>ATP</name>
        <dbReference type="ChEBI" id="CHEBI:30616"/>
    </ligand>
</feature>
<dbReference type="UniPathway" id="UPA00074">
    <property type="reaction ID" value="UER00942"/>
</dbReference>
<dbReference type="GO" id="GO:0005524">
    <property type="term" value="F:ATP binding"/>
    <property type="evidence" value="ECO:0007669"/>
    <property type="project" value="UniProtKB-UniRule"/>
</dbReference>
<organism evidence="8 9">
    <name type="scientific">Aquisphaera giovannonii</name>
    <dbReference type="NCBI Taxonomy" id="406548"/>
    <lineage>
        <taxon>Bacteria</taxon>
        <taxon>Pseudomonadati</taxon>
        <taxon>Planctomycetota</taxon>
        <taxon>Planctomycetia</taxon>
        <taxon>Isosphaerales</taxon>
        <taxon>Isosphaeraceae</taxon>
        <taxon>Aquisphaera</taxon>
    </lineage>
</organism>
<dbReference type="Gene3D" id="3.40.50.20">
    <property type="match status" value="1"/>
</dbReference>
<comment type="similarity">
    <text evidence="5 6">Belongs to the PurK/PurT family.</text>
</comment>
<gene>
    <name evidence="5 6 8" type="primary">purK</name>
    <name evidence="8" type="ORF">OJF2_17330</name>
</gene>
<reference evidence="8 9" key="1">
    <citation type="submission" date="2019-08" db="EMBL/GenBank/DDBJ databases">
        <title>Deep-cultivation of Planctomycetes and their phenomic and genomic characterization uncovers novel biology.</title>
        <authorList>
            <person name="Wiegand S."/>
            <person name="Jogler M."/>
            <person name="Boedeker C."/>
            <person name="Pinto D."/>
            <person name="Vollmers J."/>
            <person name="Rivas-Marin E."/>
            <person name="Kohn T."/>
            <person name="Peeters S.H."/>
            <person name="Heuer A."/>
            <person name="Rast P."/>
            <person name="Oberbeckmann S."/>
            <person name="Bunk B."/>
            <person name="Jeske O."/>
            <person name="Meyerdierks A."/>
            <person name="Storesund J.E."/>
            <person name="Kallscheuer N."/>
            <person name="Luecker S."/>
            <person name="Lage O.M."/>
            <person name="Pohl T."/>
            <person name="Merkel B.J."/>
            <person name="Hornburger P."/>
            <person name="Mueller R.-W."/>
            <person name="Bruemmer F."/>
            <person name="Labrenz M."/>
            <person name="Spormann A.M."/>
            <person name="Op den Camp H."/>
            <person name="Overmann J."/>
            <person name="Amann R."/>
            <person name="Jetten M.S.M."/>
            <person name="Mascher T."/>
            <person name="Medema M.H."/>
            <person name="Devos D.P."/>
            <person name="Kaster A.-K."/>
            <person name="Ovreas L."/>
            <person name="Rohde M."/>
            <person name="Galperin M.Y."/>
            <person name="Jogler C."/>
        </authorList>
    </citation>
    <scope>NUCLEOTIDE SEQUENCE [LARGE SCALE GENOMIC DNA]</scope>
    <source>
        <strain evidence="8 9">OJF2</strain>
    </source>
</reference>
<feature type="binding site" evidence="5">
    <location>
        <position position="151"/>
    </location>
    <ligand>
        <name>ATP</name>
        <dbReference type="ChEBI" id="CHEBI:30616"/>
    </ligand>
</feature>
<feature type="binding site" evidence="5">
    <location>
        <begin position="271"/>
        <end position="272"/>
    </location>
    <ligand>
        <name>ATP</name>
        <dbReference type="ChEBI" id="CHEBI:30616"/>
    </ligand>
</feature>
<dbReference type="SUPFAM" id="SSF51246">
    <property type="entry name" value="Rudiment single hybrid motif"/>
    <property type="match status" value="1"/>
</dbReference>
<name>A0A5B9VY13_9BACT</name>
<keyword evidence="9" id="KW-1185">Reference proteome</keyword>
<dbReference type="InterPro" id="IPR016185">
    <property type="entry name" value="PreATP-grasp_dom_sf"/>
</dbReference>